<evidence type="ECO:0000259" key="1">
    <source>
        <dbReference type="Pfam" id="PF12110"/>
    </source>
</evidence>
<name>A0A1U7UKX8_CARSF</name>
<gene>
    <name evidence="3" type="primary">LOC103273713</name>
</gene>
<keyword evidence="2" id="KW-1185">Reference proteome</keyword>
<dbReference type="KEGG" id="csyr:103273713"/>
<organism evidence="2 3">
    <name type="scientific">Carlito syrichta</name>
    <name type="common">Philippine tarsier</name>
    <name type="synonym">Tarsius syrichta</name>
    <dbReference type="NCBI Taxonomy" id="1868482"/>
    <lineage>
        <taxon>Eukaryota</taxon>
        <taxon>Metazoa</taxon>
        <taxon>Chordata</taxon>
        <taxon>Craniata</taxon>
        <taxon>Vertebrata</taxon>
        <taxon>Euteleostomi</taxon>
        <taxon>Mammalia</taxon>
        <taxon>Eutheria</taxon>
        <taxon>Euarchontoglires</taxon>
        <taxon>Primates</taxon>
        <taxon>Haplorrhini</taxon>
        <taxon>Tarsiiformes</taxon>
        <taxon>Tarsiidae</taxon>
        <taxon>Carlito</taxon>
    </lineage>
</organism>
<dbReference type="GeneID" id="103273713"/>
<dbReference type="AlphaFoldDB" id="A0A1U7UKX8"/>
<accession>A0A1U7UKX8</accession>
<feature type="non-terminal residue" evidence="3">
    <location>
        <position position="1"/>
    </location>
</feature>
<dbReference type="RefSeq" id="XP_008069348.1">
    <property type="nucleotide sequence ID" value="XM_008071157.1"/>
</dbReference>
<evidence type="ECO:0000313" key="2">
    <source>
        <dbReference type="Proteomes" id="UP000189704"/>
    </source>
</evidence>
<sequence length="249" mass="28790">LAYLFSCSMREKAVRELLTRHCQLLETPESWDKEAFLTQKLCVPAEWIHEAKAVRAHMESDKHLEALYLFKAGHWNRCHKLVIRHLASDAIINENYDYLKGFLEDLAPPERSSLIQDWETSGLVYLDYIQIIEMLHHIQQVDCSGYELEQLHAKVSSLCNRVEQIQCYNAKDRLAQSDMAKRVANLLRVVLSLQHAPEATSDSTPDPQRVPWRLLAPHVGRLPMPEDYALEELRSLTQSYLRELTVGSQ</sequence>
<dbReference type="Pfam" id="PF12110">
    <property type="entry name" value="Nup96"/>
    <property type="match status" value="1"/>
</dbReference>
<reference evidence="3" key="1">
    <citation type="submission" date="2025-08" db="UniProtKB">
        <authorList>
            <consortium name="RefSeq"/>
        </authorList>
    </citation>
    <scope>IDENTIFICATION</scope>
</reference>
<feature type="domain" description="Nuclear pore complex protein NUP96 C-terminal" evidence="1">
    <location>
        <begin position="8"/>
        <end position="55"/>
    </location>
</feature>
<proteinExistence type="predicted"/>
<protein>
    <submittedName>
        <fullName evidence="3">Nuclear pore complex protein Nup98-Nup96-like</fullName>
    </submittedName>
</protein>
<dbReference type="Proteomes" id="UP000189704">
    <property type="component" value="Unplaced"/>
</dbReference>
<evidence type="ECO:0000313" key="3">
    <source>
        <dbReference type="RefSeq" id="XP_008069348.1"/>
    </source>
</evidence>
<dbReference type="OrthoDB" id="3797628at2759"/>
<dbReference type="InterPro" id="IPR021967">
    <property type="entry name" value="Nup98_C"/>
</dbReference>